<dbReference type="HAMAP" id="MF_00014">
    <property type="entry name" value="Ribosome_mat_RimM"/>
    <property type="match status" value="1"/>
</dbReference>
<evidence type="ECO:0000256" key="3">
    <source>
        <dbReference type="ARBA" id="ARBA00022552"/>
    </source>
</evidence>
<sequence>MGDDREQRWVVLGRVSGLFGVRGWVKVFSDTAPRENILDYRSWYLKRRGEWRPYRLLEGRRQGKGIVARLEGCGDREQAAELVGADIAVRREQLPAAADGEYYWTDLQGLRVVNLGGIDFGRVDHLFETGANDVMVVKGERRRLIPFIDGVIDGVDLEEGVIRVDWDQDF</sequence>
<dbReference type="PANTHER" id="PTHR33692">
    <property type="entry name" value="RIBOSOME MATURATION FACTOR RIMM"/>
    <property type="match status" value="1"/>
</dbReference>
<dbReference type="InterPro" id="IPR036976">
    <property type="entry name" value="RimM_N_sf"/>
</dbReference>
<dbReference type="InterPro" id="IPR009000">
    <property type="entry name" value="Transl_B-barrel_sf"/>
</dbReference>
<dbReference type="GO" id="GO:0005737">
    <property type="term" value="C:cytoplasm"/>
    <property type="evidence" value="ECO:0007669"/>
    <property type="project" value="UniProtKB-SubCell"/>
</dbReference>
<dbReference type="GO" id="GO:0042274">
    <property type="term" value="P:ribosomal small subunit biogenesis"/>
    <property type="evidence" value="ECO:0007669"/>
    <property type="project" value="UniProtKB-UniRule"/>
</dbReference>
<dbReference type="Pfam" id="PF24986">
    <property type="entry name" value="PRC_RimM"/>
    <property type="match status" value="1"/>
</dbReference>
<dbReference type="NCBIfam" id="TIGR02273">
    <property type="entry name" value="16S_RimM"/>
    <property type="match status" value="1"/>
</dbReference>
<dbReference type="InterPro" id="IPR011033">
    <property type="entry name" value="PRC_barrel-like_sf"/>
</dbReference>
<organism evidence="8">
    <name type="scientific">Sedimenticola thiotaurini</name>
    <dbReference type="NCBI Taxonomy" id="1543721"/>
    <lineage>
        <taxon>Bacteria</taxon>
        <taxon>Pseudomonadati</taxon>
        <taxon>Pseudomonadota</taxon>
        <taxon>Gammaproteobacteria</taxon>
        <taxon>Chromatiales</taxon>
        <taxon>Sedimenticolaceae</taxon>
        <taxon>Sedimenticola</taxon>
    </lineage>
</organism>
<evidence type="ECO:0000259" key="6">
    <source>
        <dbReference type="Pfam" id="PF01782"/>
    </source>
</evidence>
<dbReference type="InterPro" id="IPR056792">
    <property type="entry name" value="PRC_RimM"/>
</dbReference>
<comment type="caution">
    <text evidence="8">The sequence shown here is derived from an EMBL/GenBank/DDBJ whole genome shotgun (WGS) entry which is preliminary data.</text>
</comment>
<evidence type="ECO:0000313" key="8">
    <source>
        <dbReference type="EMBL" id="HEB97681.1"/>
    </source>
</evidence>
<proteinExistence type="inferred from homology"/>
<keyword evidence="4 5" id="KW-0143">Chaperone</keyword>
<dbReference type="GO" id="GO:0006364">
    <property type="term" value="P:rRNA processing"/>
    <property type="evidence" value="ECO:0007669"/>
    <property type="project" value="UniProtKB-UniRule"/>
</dbReference>
<feature type="domain" description="RimM N-terminal" evidence="6">
    <location>
        <begin position="12"/>
        <end position="93"/>
    </location>
</feature>
<dbReference type="EMBL" id="DRKP01000187">
    <property type="protein sequence ID" value="HEB97681.1"/>
    <property type="molecule type" value="Genomic_DNA"/>
</dbReference>
<accession>A0A831RQI0</accession>
<dbReference type="Gene3D" id="2.40.30.60">
    <property type="entry name" value="RimM"/>
    <property type="match status" value="1"/>
</dbReference>
<evidence type="ECO:0000256" key="4">
    <source>
        <dbReference type="ARBA" id="ARBA00023186"/>
    </source>
</evidence>
<evidence type="ECO:0000256" key="2">
    <source>
        <dbReference type="ARBA" id="ARBA00022517"/>
    </source>
</evidence>
<dbReference type="AlphaFoldDB" id="A0A831RQI0"/>
<dbReference type="GO" id="GO:0043022">
    <property type="term" value="F:ribosome binding"/>
    <property type="evidence" value="ECO:0007669"/>
    <property type="project" value="InterPro"/>
</dbReference>
<dbReference type="SUPFAM" id="SSF50346">
    <property type="entry name" value="PRC-barrel domain"/>
    <property type="match status" value="1"/>
</dbReference>
<evidence type="ECO:0000256" key="1">
    <source>
        <dbReference type="ARBA" id="ARBA00022490"/>
    </source>
</evidence>
<evidence type="ECO:0000259" key="7">
    <source>
        <dbReference type="Pfam" id="PF24986"/>
    </source>
</evidence>
<name>A0A831RQI0_9GAMM</name>
<keyword evidence="3 5" id="KW-0698">rRNA processing</keyword>
<comment type="subcellular location">
    <subcellularLocation>
        <location evidence="5">Cytoplasm</location>
    </subcellularLocation>
</comment>
<dbReference type="Pfam" id="PF01782">
    <property type="entry name" value="RimM"/>
    <property type="match status" value="1"/>
</dbReference>
<dbReference type="GO" id="GO:0005840">
    <property type="term" value="C:ribosome"/>
    <property type="evidence" value="ECO:0007669"/>
    <property type="project" value="InterPro"/>
</dbReference>
<reference evidence="8" key="1">
    <citation type="journal article" date="2020" name="mSystems">
        <title>Genome- and Community-Level Interaction Insights into Carbon Utilization and Element Cycling Functions of Hydrothermarchaeota in Hydrothermal Sediment.</title>
        <authorList>
            <person name="Zhou Z."/>
            <person name="Liu Y."/>
            <person name="Xu W."/>
            <person name="Pan J."/>
            <person name="Luo Z.H."/>
            <person name="Li M."/>
        </authorList>
    </citation>
    <scope>NUCLEOTIDE SEQUENCE [LARGE SCALE GENOMIC DNA]</scope>
    <source>
        <strain evidence="8">HyVt-443</strain>
    </source>
</reference>
<dbReference type="InterPro" id="IPR002676">
    <property type="entry name" value="RimM_N"/>
</dbReference>
<protein>
    <recommendedName>
        <fullName evidence="5">Ribosome maturation factor RimM</fullName>
    </recommendedName>
</protein>
<comment type="domain">
    <text evidence="5">The PRC barrel domain binds ribosomal protein uS19.</text>
</comment>
<dbReference type="InterPro" id="IPR011961">
    <property type="entry name" value="RimM"/>
</dbReference>
<gene>
    <name evidence="5 8" type="primary">rimM</name>
    <name evidence="8" type="ORF">ENI96_14760</name>
</gene>
<dbReference type="SUPFAM" id="SSF50447">
    <property type="entry name" value="Translation proteins"/>
    <property type="match status" value="1"/>
</dbReference>
<keyword evidence="1 5" id="KW-0963">Cytoplasm</keyword>
<comment type="function">
    <text evidence="5">An accessory protein needed during the final step in the assembly of 30S ribosomal subunit, possibly for assembly of the head region. Essential for efficient processing of 16S rRNA. May be needed both before and after RbfA during the maturation of 16S rRNA. It has affinity for free ribosomal 30S subunits but not for 70S ribosomes.</text>
</comment>
<feature type="domain" description="Ribosome maturation factor RimM PRC barrel" evidence="7">
    <location>
        <begin position="104"/>
        <end position="169"/>
    </location>
</feature>
<keyword evidence="2 5" id="KW-0690">Ribosome biogenesis</keyword>
<dbReference type="PANTHER" id="PTHR33692:SF1">
    <property type="entry name" value="RIBOSOME MATURATION FACTOR RIMM"/>
    <property type="match status" value="1"/>
</dbReference>
<comment type="similarity">
    <text evidence="5">Belongs to the RimM family.</text>
</comment>
<comment type="subunit">
    <text evidence="5">Binds ribosomal protein uS19.</text>
</comment>
<dbReference type="Proteomes" id="UP000886251">
    <property type="component" value="Unassembled WGS sequence"/>
</dbReference>
<dbReference type="Gene3D" id="2.30.30.240">
    <property type="entry name" value="PRC-barrel domain"/>
    <property type="match status" value="1"/>
</dbReference>
<evidence type="ECO:0000256" key="5">
    <source>
        <dbReference type="HAMAP-Rule" id="MF_00014"/>
    </source>
</evidence>